<protein>
    <recommendedName>
        <fullName evidence="3">Antitoxin Xre/MbcA/ParS-like toxin-binding domain-containing protein</fullName>
    </recommendedName>
</protein>
<organism evidence="1 2">
    <name type="scientific">Gordonia cholesterolivorans</name>
    <dbReference type="NCBI Taxonomy" id="559625"/>
    <lineage>
        <taxon>Bacteria</taxon>
        <taxon>Bacillati</taxon>
        <taxon>Actinomycetota</taxon>
        <taxon>Actinomycetes</taxon>
        <taxon>Mycobacteriales</taxon>
        <taxon>Gordoniaceae</taxon>
        <taxon>Gordonia</taxon>
    </lineage>
</organism>
<evidence type="ECO:0000313" key="1">
    <source>
        <dbReference type="EMBL" id="GAA2385535.1"/>
    </source>
</evidence>
<name>A0ABN3HRF1_9ACTN</name>
<evidence type="ECO:0008006" key="3">
    <source>
        <dbReference type="Google" id="ProtNLM"/>
    </source>
</evidence>
<accession>A0ABN3HRF1</accession>
<proteinExistence type="predicted"/>
<sequence length="131" mass="13811">MESVRPSVAAVHDRVTVHLDALDDATLVDQLRTLLGARLVAYLAGAPSTAAVSDYITHAAAVPDHVRARLKVAYSVAALQHQLGATPSLIQAWFQGRNPRLDDRAPAQVIADDPGRFRGTLIAAAVTLVGG</sequence>
<reference evidence="1 2" key="1">
    <citation type="journal article" date="2019" name="Int. J. Syst. Evol. Microbiol.">
        <title>The Global Catalogue of Microorganisms (GCM) 10K type strain sequencing project: providing services to taxonomists for standard genome sequencing and annotation.</title>
        <authorList>
            <consortium name="The Broad Institute Genomics Platform"/>
            <consortium name="The Broad Institute Genome Sequencing Center for Infectious Disease"/>
            <person name="Wu L."/>
            <person name="Ma J."/>
        </authorList>
    </citation>
    <scope>NUCLEOTIDE SEQUENCE [LARGE SCALE GENOMIC DNA]</scope>
    <source>
        <strain evidence="1 2">JCM 16227</strain>
    </source>
</reference>
<evidence type="ECO:0000313" key="2">
    <source>
        <dbReference type="Proteomes" id="UP001501170"/>
    </source>
</evidence>
<comment type="caution">
    <text evidence="1">The sequence shown here is derived from an EMBL/GenBank/DDBJ whole genome shotgun (WGS) entry which is preliminary data.</text>
</comment>
<dbReference type="EMBL" id="BAAARB010000015">
    <property type="protein sequence ID" value="GAA2385535.1"/>
    <property type="molecule type" value="Genomic_DNA"/>
</dbReference>
<keyword evidence="2" id="KW-1185">Reference proteome</keyword>
<dbReference type="Proteomes" id="UP001501170">
    <property type="component" value="Unassembled WGS sequence"/>
</dbReference>
<gene>
    <name evidence="1" type="ORF">GCM10009855_27140</name>
</gene>